<feature type="transmembrane region" description="Helical" evidence="8">
    <location>
        <begin position="507"/>
        <end position="532"/>
    </location>
</feature>
<evidence type="ECO:0000256" key="8">
    <source>
        <dbReference type="SAM" id="Phobius"/>
    </source>
</evidence>
<evidence type="ECO:0000256" key="4">
    <source>
        <dbReference type="ARBA" id="ARBA00022692"/>
    </source>
</evidence>
<name>A0ABQ7R0T0_PLUXY</name>
<keyword evidence="3" id="KW-0813">Transport</keyword>
<dbReference type="SUPFAM" id="SSF161070">
    <property type="entry name" value="SNF-like"/>
    <property type="match status" value="1"/>
</dbReference>
<gene>
    <name evidence="9" type="ORF">JYU34_003748</name>
</gene>
<comment type="similarity">
    <text evidence="2">Belongs to the sodium:neurotransmitter symporter (SNF) (TC 2.A.22) family.</text>
</comment>
<proteinExistence type="inferred from homology"/>
<dbReference type="PANTHER" id="PTHR11616">
    <property type="entry name" value="SODIUM/CHLORIDE DEPENDENT TRANSPORTER"/>
    <property type="match status" value="1"/>
</dbReference>
<feature type="transmembrane region" description="Helical" evidence="8">
    <location>
        <begin position="423"/>
        <end position="441"/>
    </location>
</feature>
<organism evidence="9 10">
    <name type="scientific">Plutella xylostella</name>
    <name type="common">Diamondback moth</name>
    <name type="synonym">Plutella maculipennis</name>
    <dbReference type="NCBI Taxonomy" id="51655"/>
    <lineage>
        <taxon>Eukaryota</taxon>
        <taxon>Metazoa</taxon>
        <taxon>Ecdysozoa</taxon>
        <taxon>Arthropoda</taxon>
        <taxon>Hexapoda</taxon>
        <taxon>Insecta</taxon>
        <taxon>Pterygota</taxon>
        <taxon>Neoptera</taxon>
        <taxon>Endopterygota</taxon>
        <taxon>Lepidoptera</taxon>
        <taxon>Glossata</taxon>
        <taxon>Ditrysia</taxon>
        <taxon>Yponomeutoidea</taxon>
        <taxon>Plutellidae</taxon>
        <taxon>Plutella</taxon>
    </lineage>
</organism>
<evidence type="ECO:0000256" key="1">
    <source>
        <dbReference type="ARBA" id="ARBA00004141"/>
    </source>
</evidence>
<evidence type="ECO:0000313" key="9">
    <source>
        <dbReference type="EMBL" id="KAG7310911.1"/>
    </source>
</evidence>
<dbReference type="PRINTS" id="PR00176">
    <property type="entry name" value="NANEUSMPORT"/>
</dbReference>
<protein>
    <submittedName>
        <fullName evidence="9">Uncharacterized protein</fullName>
    </submittedName>
</protein>
<evidence type="ECO:0000256" key="7">
    <source>
        <dbReference type="ARBA" id="ARBA00023136"/>
    </source>
</evidence>
<keyword evidence="7 8" id="KW-0472">Membrane</keyword>
<feature type="transmembrane region" description="Helical" evidence="8">
    <location>
        <begin position="356"/>
        <end position="379"/>
    </location>
</feature>
<evidence type="ECO:0000256" key="2">
    <source>
        <dbReference type="ARBA" id="ARBA00006459"/>
    </source>
</evidence>
<dbReference type="Pfam" id="PF00209">
    <property type="entry name" value="SNF"/>
    <property type="match status" value="1"/>
</dbReference>
<dbReference type="Proteomes" id="UP000823941">
    <property type="component" value="Chromosome 5"/>
</dbReference>
<keyword evidence="10" id="KW-1185">Reference proteome</keyword>
<feature type="transmembrane region" description="Helical" evidence="8">
    <location>
        <begin position="257"/>
        <end position="281"/>
    </location>
</feature>
<feature type="transmembrane region" description="Helical" evidence="8">
    <location>
        <begin position="46"/>
        <end position="70"/>
    </location>
</feature>
<dbReference type="InterPro" id="IPR000175">
    <property type="entry name" value="Na/ntran_symport"/>
</dbReference>
<dbReference type="EMBL" id="JAHIBW010000005">
    <property type="protein sequence ID" value="KAG7310911.1"/>
    <property type="molecule type" value="Genomic_DNA"/>
</dbReference>
<keyword evidence="6 8" id="KW-1133">Transmembrane helix</keyword>
<evidence type="ECO:0000256" key="6">
    <source>
        <dbReference type="ARBA" id="ARBA00022989"/>
    </source>
</evidence>
<dbReference type="InterPro" id="IPR037272">
    <property type="entry name" value="SNS_sf"/>
</dbReference>
<dbReference type="PROSITE" id="PS50267">
    <property type="entry name" value="NA_NEUROTRAN_SYMP_3"/>
    <property type="match status" value="1"/>
</dbReference>
<feature type="transmembrane region" description="Helical" evidence="8">
    <location>
        <begin position="391"/>
        <end position="411"/>
    </location>
</feature>
<dbReference type="PANTHER" id="PTHR11616:SF241">
    <property type="entry name" value="SODIUM- AND CHLORIDE-DEPENDENT GLYCINE TRANSPORTER 2"/>
    <property type="match status" value="1"/>
</dbReference>
<evidence type="ECO:0000313" key="10">
    <source>
        <dbReference type="Proteomes" id="UP000823941"/>
    </source>
</evidence>
<comment type="subcellular location">
    <subcellularLocation>
        <location evidence="1">Membrane</location>
        <topology evidence="1">Multi-pass membrane protein</topology>
    </subcellularLocation>
</comment>
<reference evidence="9 10" key="1">
    <citation type="submission" date="2021-06" db="EMBL/GenBank/DDBJ databases">
        <title>A haploid diamondback moth (Plutella xylostella L.) genome assembly resolves 31 chromosomes and identifies a diamide resistance mutation.</title>
        <authorList>
            <person name="Ward C.M."/>
            <person name="Perry K.D."/>
            <person name="Baker G."/>
            <person name="Powis K."/>
            <person name="Heckel D.G."/>
            <person name="Baxter S.W."/>
        </authorList>
    </citation>
    <scope>NUCLEOTIDE SEQUENCE [LARGE SCALE GENOMIC DNA]</scope>
    <source>
        <strain evidence="9 10">LV</strain>
        <tissue evidence="9">Single pupa</tissue>
    </source>
</reference>
<feature type="transmembrane region" description="Helical" evidence="8">
    <location>
        <begin position="210"/>
        <end position="236"/>
    </location>
</feature>
<feature type="transmembrane region" description="Helical" evidence="8">
    <location>
        <begin position="461"/>
        <end position="482"/>
    </location>
</feature>
<accession>A0ABQ7R0T0</accession>
<feature type="transmembrane region" description="Helical" evidence="8">
    <location>
        <begin position="293"/>
        <end position="314"/>
    </location>
</feature>
<keyword evidence="4 8" id="KW-0812">Transmembrane</keyword>
<evidence type="ECO:0000256" key="5">
    <source>
        <dbReference type="ARBA" id="ARBA00022847"/>
    </source>
</evidence>
<feature type="transmembrane region" description="Helical" evidence="8">
    <location>
        <begin position="187"/>
        <end position="204"/>
    </location>
</feature>
<feature type="transmembrane region" description="Helical" evidence="8">
    <location>
        <begin position="90"/>
        <end position="111"/>
    </location>
</feature>
<feature type="transmembrane region" description="Helical" evidence="8">
    <location>
        <begin position="15"/>
        <end position="34"/>
    </location>
</feature>
<keyword evidence="5" id="KW-0769">Symport</keyword>
<evidence type="ECO:0000256" key="3">
    <source>
        <dbReference type="ARBA" id="ARBA00022448"/>
    </source>
</evidence>
<comment type="caution">
    <text evidence="9">The sequence shown here is derived from an EMBL/GenBank/DDBJ whole genome shotgun (WGS) entry which is preliminary data.</text>
</comment>
<sequence length="612" mass="71050">MPQRERRIFSLKYDAFKIILCSWMLNQMSVVFVPSAISHSGFYIHAAVYLLAVVFVGIPLVYSEVCIAQYTNGNAVTMFNYCPIFRGIGYGTYFLVILNAMYTLVLASWYLEYSFYSLIDPPPWCTCEHFDPKECMVKRINITTFQHCVEMQTLYKLNCMKKTASALFYEEEIGDENTLKTFCLRHWKPVAASASICMFLYILTLKKYNLFVAVAKIVFVYVLLALFLLFCAILSTKGTWYTAKIKVTLSYLNFKELAIFASRGYLTMGTGSGVIVALARFVPFRSPATMTSISMPLISVVVCLIYSLVSFSALKSMSYFHAEDQFVMDIGNSVFFDIFGSTSEILSYLYPNRLWSFLWFSSILCSLLVNQWIMFLYLLDAVLHFHFCQRHLKTVTFFLYLTLNYFSTYFFCSDLTVALTDSIRIIQTVNCLLFSISLYWIYGINNHCIDILFMIGIKTSWFWKTCWFINPFIIITYLYAIIKYDLMYDDYTVSKEIPSIGFAFNELIFYLFIGIYFIVTITGIILEVCSFIRNRDNIIRPSKFWGPRDQILFKSRKMFVPEIMTREFLYKQARVVNHTYKDNVSASEPTTEENISVETLSVKQDWTACTSN</sequence>